<dbReference type="Gene3D" id="3.60.40.10">
    <property type="entry name" value="PPM-type phosphatase domain"/>
    <property type="match status" value="1"/>
</dbReference>
<dbReference type="PROSITE" id="PS50125">
    <property type="entry name" value="GUANYLATE_CYCLASE_2"/>
    <property type="match status" value="1"/>
</dbReference>
<dbReference type="SUPFAM" id="SSF81606">
    <property type="entry name" value="PP2C-like"/>
    <property type="match status" value="1"/>
</dbReference>
<evidence type="ECO:0000256" key="4">
    <source>
        <dbReference type="SAM" id="MobiDB-lite"/>
    </source>
</evidence>
<dbReference type="InterPro" id="IPR029787">
    <property type="entry name" value="Nucleotide_cyclase"/>
</dbReference>
<dbReference type="Pfam" id="PF00481">
    <property type="entry name" value="PP2C"/>
    <property type="match status" value="1"/>
</dbReference>
<dbReference type="Pfam" id="PF23598">
    <property type="entry name" value="LRR_14"/>
    <property type="match status" value="1"/>
</dbReference>
<feature type="domain" description="Guanylate cyclase" evidence="5">
    <location>
        <begin position="1366"/>
        <end position="1502"/>
    </location>
</feature>
<feature type="region of interest" description="Disordered" evidence="4">
    <location>
        <begin position="1"/>
        <end position="168"/>
    </location>
</feature>
<evidence type="ECO:0000313" key="7">
    <source>
        <dbReference type="EMBL" id="KZP34212.1"/>
    </source>
</evidence>
<dbReference type="InterPro" id="IPR001932">
    <property type="entry name" value="PPM-type_phosphatase-like_dom"/>
</dbReference>
<feature type="region of interest" description="Disordered" evidence="4">
    <location>
        <begin position="1132"/>
        <end position="1153"/>
    </location>
</feature>
<feature type="compositionally biased region" description="Polar residues" evidence="4">
    <location>
        <begin position="201"/>
        <end position="210"/>
    </location>
</feature>
<feature type="compositionally biased region" description="Low complexity" evidence="4">
    <location>
        <begin position="64"/>
        <end position="96"/>
    </location>
</feature>
<feature type="compositionally biased region" description="Pro residues" evidence="4">
    <location>
        <begin position="211"/>
        <end position="224"/>
    </location>
</feature>
<dbReference type="InterPro" id="IPR003591">
    <property type="entry name" value="Leu-rich_rpt_typical-subtyp"/>
</dbReference>
<dbReference type="InterPro" id="IPR001611">
    <property type="entry name" value="Leu-rich_rpt"/>
</dbReference>
<dbReference type="EMBL" id="KV417480">
    <property type="protein sequence ID" value="KZP34212.1"/>
    <property type="molecule type" value="Genomic_DNA"/>
</dbReference>
<feature type="compositionally biased region" description="Polar residues" evidence="4">
    <location>
        <begin position="145"/>
        <end position="160"/>
    </location>
</feature>
<dbReference type="InterPro" id="IPR001054">
    <property type="entry name" value="A/G_cyclase"/>
</dbReference>
<dbReference type="STRING" id="436010.A0A166WXF0"/>
<dbReference type="GO" id="GO:0035556">
    <property type="term" value="P:intracellular signal transduction"/>
    <property type="evidence" value="ECO:0007669"/>
    <property type="project" value="InterPro"/>
</dbReference>
<dbReference type="Gene3D" id="3.80.10.10">
    <property type="entry name" value="Ribonuclease Inhibitor"/>
    <property type="match status" value="3"/>
</dbReference>
<dbReference type="CDD" id="cd17214">
    <property type="entry name" value="RA_CYR1_like"/>
    <property type="match status" value="1"/>
</dbReference>
<evidence type="ECO:0000256" key="2">
    <source>
        <dbReference type="ARBA" id="ARBA00022723"/>
    </source>
</evidence>
<dbReference type="PANTHER" id="PTHR48051:SF1">
    <property type="entry name" value="RAS SUPPRESSOR PROTEIN 1"/>
    <property type="match status" value="1"/>
</dbReference>
<feature type="region of interest" description="Disordered" evidence="4">
    <location>
        <begin position="245"/>
        <end position="289"/>
    </location>
</feature>
<dbReference type="PROSITE" id="PS51450">
    <property type="entry name" value="LRR"/>
    <property type="match status" value="4"/>
</dbReference>
<dbReference type="SUPFAM" id="SSF52058">
    <property type="entry name" value="L domain-like"/>
    <property type="match status" value="2"/>
</dbReference>
<dbReference type="InterPro" id="IPR036457">
    <property type="entry name" value="PPM-type-like_dom_sf"/>
</dbReference>
<dbReference type="PANTHER" id="PTHR48051">
    <property type="match status" value="1"/>
</dbReference>
<dbReference type="InterPro" id="IPR055414">
    <property type="entry name" value="LRR_R13L4/SHOC2-like"/>
</dbReference>
<dbReference type="SMART" id="SM00364">
    <property type="entry name" value="LRR_BAC"/>
    <property type="match status" value="11"/>
</dbReference>
<dbReference type="GO" id="GO:0009190">
    <property type="term" value="P:cyclic nucleotide biosynthetic process"/>
    <property type="evidence" value="ECO:0007669"/>
    <property type="project" value="InterPro"/>
</dbReference>
<dbReference type="InterPro" id="IPR055071">
    <property type="entry name" value="RA_PHLPP-like"/>
</dbReference>
<reference evidence="7 8" key="1">
    <citation type="journal article" date="2016" name="Mol. Biol. Evol.">
        <title>Comparative Genomics of Early-Diverging Mushroom-Forming Fungi Provides Insights into the Origins of Lignocellulose Decay Capabilities.</title>
        <authorList>
            <person name="Nagy L.G."/>
            <person name="Riley R."/>
            <person name="Tritt A."/>
            <person name="Adam C."/>
            <person name="Daum C."/>
            <person name="Floudas D."/>
            <person name="Sun H."/>
            <person name="Yadav J.S."/>
            <person name="Pangilinan J."/>
            <person name="Larsson K.H."/>
            <person name="Matsuura K."/>
            <person name="Barry K."/>
            <person name="Labutti K."/>
            <person name="Kuo R."/>
            <person name="Ohm R.A."/>
            <person name="Bhattacharya S.S."/>
            <person name="Shirouzu T."/>
            <person name="Yoshinaga Y."/>
            <person name="Martin F.M."/>
            <person name="Grigoriev I.V."/>
            <person name="Hibbett D.S."/>
        </authorList>
    </citation>
    <scope>NUCLEOTIDE SEQUENCE [LARGE SCALE GENOMIC DNA]</scope>
    <source>
        <strain evidence="7 8">CBS 109695</strain>
    </source>
</reference>
<dbReference type="OrthoDB" id="2021138at2759"/>
<evidence type="ECO:0000256" key="3">
    <source>
        <dbReference type="ARBA" id="ARBA00022737"/>
    </source>
</evidence>
<dbReference type="InterPro" id="IPR050216">
    <property type="entry name" value="LRR_domain-containing"/>
</dbReference>
<dbReference type="SMART" id="SM00044">
    <property type="entry name" value="CYCc"/>
    <property type="match status" value="1"/>
</dbReference>
<protein>
    <submittedName>
        <fullName evidence="7">L domain-like protein</fullName>
    </submittedName>
</protein>
<gene>
    <name evidence="7" type="ORF">FIBSPDRAFT_719346</name>
</gene>
<dbReference type="GO" id="GO:0046872">
    <property type="term" value="F:metal ion binding"/>
    <property type="evidence" value="ECO:0007669"/>
    <property type="project" value="UniProtKB-KW"/>
</dbReference>
<dbReference type="Pfam" id="PF13855">
    <property type="entry name" value="LRR_8"/>
    <property type="match status" value="1"/>
</dbReference>
<dbReference type="SMART" id="SM00332">
    <property type="entry name" value="PP2Cc"/>
    <property type="match status" value="1"/>
</dbReference>
<evidence type="ECO:0000259" key="5">
    <source>
        <dbReference type="PROSITE" id="PS50125"/>
    </source>
</evidence>
<feature type="domain" description="PPM-type phosphatase" evidence="6">
    <location>
        <begin position="1026"/>
        <end position="1312"/>
    </location>
</feature>
<dbReference type="InterPro" id="IPR032675">
    <property type="entry name" value="LRR_dom_sf"/>
</dbReference>
<evidence type="ECO:0000313" key="8">
    <source>
        <dbReference type="Proteomes" id="UP000076532"/>
    </source>
</evidence>
<dbReference type="Gene3D" id="3.30.70.1230">
    <property type="entry name" value="Nucleotide cyclase"/>
    <property type="match status" value="1"/>
</dbReference>
<dbReference type="Proteomes" id="UP000076532">
    <property type="component" value="Unassembled WGS sequence"/>
</dbReference>
<sequence length="1726" mass="190616">MSTDTLESTVSSSSRKPRSTRDLFPRLLKKKSNVRLTADSDRQRSISVTSPPPVPFLDISANYTSTSLASTSFTSSRSAISQPSTSPPLRTSPPSRFGKGKSKNRTNLSPPQPPAKDPREPEFTLDTNLEEMDGIIDIGARPDPQGSSPTRDSFESSRNSIHSEWESFHPITPVPAQMAFNIPFNAPGPSIVTQRPWTGRSSIADTVSPMSPTPPAPLDAPPPTFDTLDSWEAPESWAVERVGEDLGEPDYSSSDESASARPPSIGPNGLINGNKKSRHRKSTRPLPSKTAKQVLVNKPFKVRIYRADNTYHVASIGLHVTVADLAPVLNSKLLFETKMEMHRLYLKERGRERILAQTEKPADIIRRRLEQVGYDIKDNLPMLGAEDISFLLKFVYKTQLLGPAEEDLGLDTFEHINLKGRSLRAIPVVLHAQAETITTLNLSSNPMLEIPLDFIQSCVTLRELRLSNMAIKRVPASLRQSISLYRLDLSSNRIQDLNEAGLDQIPKLATLNVQNNRMEKLPWYFPRLAVLKHLNISNNKFHNLPSVICEMDSLVDLDISFNNISDLPEQIGQLKLLDRLTMVGNCVSKFPDECSGLINLRDLDCRRNNISDISVVCMLPKIKILRADYNIINTLDLAMGPSLSTLEASHNDITRITLIVIPALLATGNPYALTSLDISHAKLSSLDEFALGQLSSLETLKLDHNSFRVIPESLGELSQLKHLSCSDNALDALPASMGRLQRLETLDAHNNSILAIPVSIWNCASLTVINVTSNQIGKILSPFAAPAPAKPTEVDSCSMSTSLTADRKPSAVGSVVSQSGRSIAIPPLTYSLERLYIGENLLTEDSILPLTMLKELRVLNLSFNEIQEIPPSFFQNLTKLEELYLSGNKLTSLPAEDLPGLTQLSVLLLNGNKLQTLPHELGKISTLSVLDVGSNILRYNINNWQFDWNWNFNSKLVYLNLSGNKRLEIKADATNKLTHTSKEASSERKVLADFSSLTQLKVLGLMDVTTTFAPNIPEDNEDRRVRTSLSEVNKMAYGIADHLGGSTHLNMLDLVQPHFRDSREEAVFAMFGLAQPSTGSDQLSKFLHDKFLSTFTNHLNSLNKSKKETVQDALRRSFLRLNKDLHDELLSTAGMHRKMSQASNTSVGSSSLESSMRSGASGIVLYLSGKTLYIANAGNALAVISQQGTARLISKKHDPFDRSETARIRAAEGWVTPKGLVNEASDTSRSFGFYHLLPVVNARPDINEHHLTEADEFVIIGNRGLWDYVSYQTAVDIARSERDDPMIAAQKLRDFAISYGAKGSTMIMVIAVSDLFNSSRDHQHTSESAGDYELPSAKMSRRKEIVLDPGVRHLSPSIPAPTGHLALVFTDIRNSTHLWEVNPGMQTAMRLHNTLLRRQLRFFGGFEVKTEGDAFMCAFPNGLSALQWALEVQLQLLQEPWPLEILECEDGKPIYDANGLLVAKGLSVRMGIHCGQPVCEIDPVTQRMDYFGPMVNRSARIQGSALGGQIMVSADIVREINSRFSEPDEYTEYSDVPQHIIDALVRMKMKVIPKGEFKLKGLEIPEALSLVYPEALLGREDLEISPPGPSASAASKIKFSIEQMRQLGLLCLRLEALSSSRIFRPLPVRKGSTAKDKDIPEDVPEDASDAHANIMYGDPTILLPSMHDQLTDAELMVILDSLAIRVDNALASLAHKHAAPPHPEGLVTALQGLDEQTLREVLSALL</sequence>
<feature type="region of interest" description="Disordered" evidence="4">
    <location>
        <begin position="201"/>
        <end position="229"/>
    </location>
</feature>
<dbReference type="SMART" id="SM00369">
    <property type="entry name" value="LRR_TYP"/>
    <property type="match status" value="8"/>
</dbReference>
<dbReference type="Pfam" id="PF23010">
    <property type="entry name" value="RA_3"/>
    <property type="match status" value="1"/>
</dbReference>
<keyword evidence="8" id="KW-1185">Reference proteome</keyword>
<dbReference type="CDD" id="cd00143">
    <property type="entry name" value="PP2Cc"/>
    <property type="match status" value="1"/>
</dbReference>
<keyword evidence="3" id="KW-0677">Repeat</keyword>
<organism evidence="7 8">
    <name type="scientific">Athelia psychrophila</name>
    <dbReference type="NCBI Taxonomy" id="1759441"/>
    <lineage>
        <taxon>Eukaryota</taxon>
        <taxon>Fungi</taxon>
        <taxon>Dikarya</taxon>
        <taxon>Basidiomycota</taxon>
        <taxon>Agaricomycotina</taxon>
        <taxon>Agaricomycetes</taxon>
        <taxon>Agaricomycetidae</taxon>
        <taxon>Atheliales</taxon>
        <taxon>Atheliaceae</taxon>
        <taxon>Athelia</taxon>
    </lineage>
</organism>
<dbReference type="Pfam" id="PF00211">
    <property type="entry name" value="Guanylate_cyc"/>
    <property type="match status" value="1"/>
</dbReference>
<dbReference type="CDD" id="cd07302">
    <property type="entry name" value="CHD"/>
    <property type="match status" value="1"/>
</dbReference>
<evidence type="ECO:0000256" key="1">
    <source>
        <dbReference type="ARBA" id="ARBA00022614"/>
    </source>
</evidence>
<feature type="compositionally biased region" description="Low complexity" evidence="4">
    <location>
        <begin position="1143"/>
        <end position="1153"/>
    </location>
</feature>
<dbReference type="GO" id="GO:0005737">
    <property type="term" value="C:cytoplasm"/>
    <property type="evidence" value="ECO:0007669"/>
    <property type="project" value="TreeGrafter"/>
</dbReference>
<name>A0A166WXF0_9AGAM</name>
<dbReference type="PROSITE" id="PS51746">
    <property type="entry name" value="PPM_2"/>
    <property type="match status" value="1"/>
</dbReference>
<proteinExistence type="predicted"/>
<keyword evidence="1" id="KW-0433">Leucine-rich repeat</keyword>
<keyword evidence="2" id="KW-0479">Metal-binding</keyword>
<evidence type="ECO:0000259" key="6">
    <source>
        <dbReference type="PROSITE" id="PS51746"/>
    </source>
</evidence>
<dbReference type="SUPFAM" id="SSF55073">
    <property type="entry name" value="Nucleotide cyclase"/>
    <property type="match status" value="1"/>
</dbReference>
<accession>A0A166WXF0</accession>